<dbReference type="PANTHER" id="PTHR43806">
    <property type="entry name" value="PEPTIDASE S8"/>
    <property type="match status" value="1"/>
</dbReference>
<keyword evidence="16" id="KW-1185">Reference proteome</keyword>
<dbReference type="GO" id="GO:0004252">
    <property type="term" value="F:serine-type endopeptidase activity"/>
    <property type="evidence" value="ECO:0007669"/>
    <property type="project" value="UniProtKB-UniRule"/>
</dbReference>
<evidence type="ECO:0000256" key="11">
    <source>
        <dbReference type="SAM" id="MobiDB-lite"/>
    </source>
</evidence>
<feature type="compositionally biased region" description="Low complexity" evidence="11">
    <location>
        <begin position="147"/>
        <end position="158"/>
    </location>
</feature>
<keyword evidence="7 9" id="KW-0720">Serine protease</keyword>
<dbReference type="Pfam" id="PF02225">
    <property type="entry name" value="PA"/>
    <property type="match status" value="1"/>
</dbReference>
<evidence type="ECO:0000256" key="4">
    <source>
        <dbReference type="ARBA" id="ARBA00022670"/>
    </source>
</evidence>
<dbReference type="InterPro" id="IPR023827">
    <property type="entry name" value="Peptidase_S8_Asp-AS"/>
</dbReference>
<protein>
    <recommendedName>
        <fullName evidence="17">Subtilisin-like protein</fullName>
    </recommendedName>
</protein>
<reference evidence="15" key="1">
    <citation type="journal article" date="2020" name="Fungal Divers.">
        <title>Resolving the Mortierellaceae phylogeny through synthesis of multi-gene phylogenetics and phylogenomics.</title>
        <authorList>
            <person name="Vandepol N."/>
            <person name="Liber J."/>
            <person name="Desiro A."/>
            <person name="Na H."/>
            <person name="Kennedy M."/>
            <person name="Barry K."/>
            <person name="Grigoriev I.V."/>
            <person name="Miller A.N."/>
            <person name="O'Donnell K."/>
            <person name="Stajich J.E."/>
            <person name="Bonito G."/>
        </authorList>
    </citation>
    <scope>NUCLEOTIDE SEQUENCE</scope>
    <source>
        <strain evidence="15">NVP60</strain>
    </source>
</reference>
<evidence type="ECO:0000256" key="12">
    <source>
        <dbReference type="SAM" id="SignalP"/>
    </source>
</evidence>
<evidence type="ECO:0000256" key="2">
    <source>
        <dbReference type="ARBA" id="ARBA00022512"/>
    </source>
</evidence>
<feature type="compositionally biased region" description="Basic and acidic residues" evidence="11">
    <location>
        <begin position="125"/>
        <end position="134"/>
    </location>
</feature>
<dbReference type="PRINTS" id="PR00723">
    <property type="entry name" value="SUBTILISIN"/>
</dbReference>
<keyword evidence="6 9" id="KW-0378">Hydrolase</keyword>
<evidence type="ECO:0000256" key="1">
    <source>
        <dbReference type="ARBA" id="ARBA00011073"/>
    </source>
</evidence>
<evidence type="ECO:0000256" key="10">
    <source>
        <dbReference type="RuleBase" id="RU003355"/>
    </source>
</evidence>
<dbReference type="InterPro" id="IPR036852">
    <property type="entry name" value="Peptidase_S8/S53_dom_sf"/>
</dbReference>
<evidence type="ECO:0000256" key="7">
    <source>
        <dbReference type="ARBA" id="ARBA00022825"/>
    </source>
</evidence>
<dbReference type="InterPro" id="IPR015500">
    <property type="entry name" value="Peptidase_S8_subtilisin-rel"/>
</dbReference>
<keyword evidence="2" id="KW-0134">Cell wall</keyword>
<keyword evidence="3" id="KW-0964">Secreted</keyword>
<proteinExistence type="inferred from homology"/>
<sequence>MRRTTTHFWIQLVLFLVLTTINVPPWLMFKGNTIVSVCALDVSVAGNEPNMVVLESAVQNQVGEHDDQTRQTQAYVQGFQQQQQQQKPLGFVESDPSLDPTPLSGLQGRIVTADPDQDLQSGGGDAERGAKDAEQSPLEAPSPPNPDILSPDDSSPPSVTEQTPLLPPPVNASPIRRLANTYYARLSAIPGTEEAKSQHMMVREALLALPGKVTIRHEFGMDEDDVLNVISFKLEGNRDGLEEVAALAGVIGIYPVVSDLDRLWLHSIMFTGLLRTRKRPKALPLGSLQKTRPSLESAHILTGIHMVHQKLGLTGKGIKVGIIDTGVDYKHPALGGCFGPGCKVAYGYDFVGDDYDNGDSDKDTPKPDKDPMDCAGHGTHVAGIVAARNEGPDAMGPQVFVGVAPDATIGAYRVFGCDGEVSDDVLLAALKAAYRDGMDIVNLSLGGSSGWPEEPFATACSAYIQKGLHIAIANGNDGEEGLFEDGAPATAAGAVAVGSVDNTHFLGPAADVIWKSLDRKGKEINVAGRAEVTGAGGLVGRIGMAMGADTADVPLVGFRSDLTYVIYAPSKDPQGCTPYDEAALDRENQVPRPNIVALLRRGGCTFSDKAKLVANAKLGGLLVYDSIPEQRPLGMAVTGYNISAAGISFEDATLLVNALKTRETDPMFRNSGRKLTARFSSTDQVMKLASGGKISDFSSWGPDARLQYKPDIVTPGGMIYSTFPLAKGGFATLQGTSMASPYIAGIQAIFLSKYGKTDPAKLLRILQSTAVVTVKPGS</sequence>
<dbReference type="InterPro" id="IPR050131">
    <property type="entry name" value="Peptidase_S8_subtilisin-like"/>
</dbReference>
<organism evidence="15 16">
    <name type="scientific">Linnemannia gamsii</name>
    <dbReference type="NCBI Taxonomy" id="64522"/>
    <lineage>
        <taxon>Eukaryota</taxon>
        <taxon>Fungi</taxon>
        <taxon>Fungi incertae sedis</taxon>
        <taxon>Mucoromycota</taxon>
        <taxon>Mortierellomycotina</taxon>
        <taxon>Mortierellomycetes</taxon>
        <taxon>Mortierellales</taxon>
        <taxon>Mortierellaceae</taxon>
        <taxon>Linnemannia</taxon>
    </lineage>
</organism>
<dbReference type="GO" id="GO:0006508">
    <property type="term" value="P:proteolysis"/>
    <property type="evidence" value="ECO:0007669"/>
    <property type="project" value="UniProtKB-KW"/>
</dbReference>
<evidence type="ECO:0000256" key="5">
    <source>
        <dbReference type="ARBA" id="ARBA00022729"/>
    </source>
</evidence>
<feature type="active site" description="Charge relay system" evidence="8 9">
    <location>
        <position position="377"/>
    </location>
</feature>
<evidence type="ECO:0000259" key="14">
    <source>
        <dbReference type="Pfam" id="PF02225"/>
    </source>
</evidence>
<dbReference type="Gene3D" id="3.40.50.200">
    <property type="entry name" value="Peptidase S8/S53 domain"/>
    <property type="match status" value="2"/>
</dbReference>
<dbReference type="Pfam" id="PF00082">
    <property type="entry name" value="Peptidase_S8"/>
    <property type="match status" value="1"/>
</dbReference>
<dbReference type="SUPFAM" id="SSF52025">
    <property type="entry name" value="PA domain"/>
    <property type="match status" value="1"/>
</dbReference>
<comment type="similarity">
    <text evidence="1 9 10">Belongs to the peptidase S8 family.</text>
</comment>
<feature type="region of interest" description="Disordered" evidence="11">
    <location>
        <begin position="78"/>
        <end position="172"/>
    </location>
</feature>
<gene>
    <name evidence="15" type="ORF">BGZ97_003889</name>
</gene>
<dbReference type="SUPFAM" id="SSF52743">
    <property type="entry name" value="Subtilisin-like"/>
    <property type="match status" value="1"/>
</dbReference>
<dbReference type="InterPro" id="IPR034187">
    <property type="entry name" value="Peptidases_S8_5"/>
</dbReference>
<keyword evidence="4 9" id="KW-0645">Protease</keyword>
<feature type="active site" description="Charge relay system" evidence="8 9">
    <location>
        <position position="737"/>
    </location>
</feature>
<dbReference type="InterPro" id="IPR003137">
    <property type="entry name" value="PA_domain"/>
</dbReference>
<dbReference type="AlphaFoldDB" id="A0A9P6RGY1"/>
<keyword evidence="5 12" id="KW-0732">Signal</keyword>
<dbReference type="PANTHER" id="PTHR43806:SF66">
    <property type="entry name" value="SERIN ENDOPEPTIDASE"/>
    <property type="match status" value="1"/>
</dbReference>
<evidence type="ECO:0000313" key="15">
    <source>
        <dbReference type="EMBL" id="KAG0318389.1"/>
    </source>
</evidence>
<name>A0A9P6RGY1_9FUNG</name>
<feature type="active site" description="Charge relay system" evidence="8 9">
    <location>
        <position position="324"/>
    </location>
</feature>
<dbReference type="PROSITE" id="PS00136">
    <property type="entry name" value="SUBTILASE_ASP"/>
    <property type="match status" value="1"/>
</dbReference>
<evidence type="ECO:0000256" key="3">
    <source>
        <dbReference type="ARBA" id="ARBA00022525"/>
    </source>
</evidence>
<dbReference type="InterPro" id="IPR000209">
    <property type="entry name" value="Peptidase_S8/S53_dom"/>
</dbReference>
<evidence type="ECO:0000256" key="6">
    <source>
        <dbReference type="ARBA" id="ARBA00022801"/>
    </source>
</evidence>
<dbReference type="CDD" id="cd07489">
    <property type="entry name" value="Peptidases_S8_5"/>
    <property type="match status" value="1"/>
</dbReference>
<feature type="signal peptide" evidence="12">
    <location>
        <begin position="1"/>
        <end position="22"/>
    </location>
</feature>
<dbReference type="PROSITE" id="PS00137">
    <property type="entry name" value="SUBTILASE_HIS"/>
    <property type="match status" value="1"/>
</dbReference>
<dbReference type="InterPro" id="IPR023828">
    <property type="entry name" value="Peptidase_S8_Ser-AS"/>
</dbReference>
<evidence type="ECO:0000259" key="13">
    <source>
        <dbReference type="Pfam" id="PF00082"/>
    </source>
</evidence>
<feature type="non-terminal residue" evidence="15">
    <location>
        <position position="778"/>
    </location>
</feature>
<feature type="domain" description="PA" evidence="14">
    <location>
        <begin position="568"/>
        <end position="654"/>
    </location>
</feature>
<dbReference type="EMBL" id="JAAAIN010000194">
    <property type="protein sequence ID" value="KAG0318389.1"/>
    <property type="molecule type" value="Genomic_DNA"/>
</dbReference>
<dbReference type="InterPro" id="IPR046450">
    <property type="entry name" value="PA_dom_sf"/>
</dbReference>
<dbReference type="Gene3D" id="3.50.30.30">
    <property type="match status" value="1"/>
</dbReference>
<evidence type="ECO:0000256" key="9">
    <source>
        <dbReference type="PROSITE-ProRule" id="PRU01240"/>
    </source>
</evidence>
<dbReference type="Proteomes" id="UP000823405">
    <property type="component" value="Unassembled WGS sequence"/>
</dbReference>
<feature type="domain" description="Peptidase S8/S53" evidence="13">
    <location>
        <begin position="315"/>
        <end position="770"/>
    </location>
</feature>
<dbReference type="PROSITE" id="PS51892">
    <property type="entry name" value="SUBTILASE"/>
    <property type="match status" value="1"/>
</dbReference>
<evidence type="ECO:0008006" key="17">
    <source>
        <dbReference type="Google" id="ProtNLM"/>
    </source>
</evidence>
<dbReference type="OrthoDB" id="10020333at2759"/>
<accession>A0A9P6RGY1</accession>
<comment type="caution">
    <text evidence="15">The sequence shown here is derived from an EMBL/GenBank/DDBJ whole genome shotgun (WGS) entry which is preliminary data.</text>
</comment>
<dbReference type="PROSITE" id="PS00138">
    <property type="entry name" value="SUBTILASE_SER"/>
    <property type="match status" value="1"/>
</dbReference>
<evidence type="ECO:0000313" key="16">
    <source>
        <dbReference type="Proteomes" id="UP000823405"/>
    </source>
</evidence>
<dbReference type="GO" id="GO:0005615">
    <property type="term" value="C:extracellular space"/>
    <property type="evidence" value="ECO:0007669"/>
    <property type="project" value="TreeGrafter"/>
</dbReference>
<evidence type="ECO:0000256" key="8">
    <source>
        <dbReference type="PIRSR" id="PIRSR615500-1"/>
    </source>
</evidence>
<dbReference type="InterPro" id="IPR022398">
    <property type="entry name" value="Peptidase_S8_His-AS"/>
</dbReference>
<feature type="chain" id="PRO_5040510573" description="Subtilisin-like protein" evidence="12">
    <location>
        <begin position="23"/>
        <end position="778"/>
    </location>
</feature>